<keyword evidence="1 4" id="KW-0378">Hydrolase</keyword>
<comment type="function">
    <text evidence="1">Catalyzes the hydrolysis of futalosine (FL) to dehypoxanthine futalosine (DHFL) and hypoxanthine, a step in the biosynthesis of menaquinone (MK, vitamin K2).</text>
</comment>
<comment type="catalytic activity">
    <reaction evidence="1">
        <text>futalosine + H2O = dehypoxanthine futalosine + hypoxanthine</text>
        <dbReference type="Rhea" id="RHEA:25904"/>
        <dbReference type="ChEBI" id="CHEBI:15377"/>
        <dbReference type="ChEBI" id="CHEBI:17368"/>
        <dbReference type="ChEBI" id="CHEBI:58863"/>
        <dbReference type="ChEBI" id="CHEBI:58864"/>
        <dbReference type="EC" id="3.2.2.26"/>
    </reaction>
</comment>
<comment type="pathway">
    <text evidence="1">Quinol/quinone metabolism; menaquinone biosynthesis.</text>
</comment>
<evidence type="ECO:0000259" key="3">
    <source>
        <dbReference type="Pfam" id="PF01048"/>
    </source>
</evidence>
<organism evidence="4 5">
    <name type="scientific">Deinococcus multiflagellatus</name>
    <dbReference type="NCBI Taxonomy" id="1656887"/>
    <lineage>
        <taxon>Bacteria</taxon>
        <taxon>Thermotogati</taxon>
        <taxon>Deinococcota</taxon>
        <taxon>Deinococci</taxon>
        <taxon>Deinococcales</taxon>
        <taxon>Deinococcaceae</taxon>
        <taxon>Deinococcus</taxon>
    </lineage>
</organism>
<gene>
    <name evidence="1 4" type="primary">mqnB</name>
    <name evidence="4" type="ORF">ACFP90_09975</name>
</gene>
<dbReference type="InterPro" id="IPR035994">
    <property type="entry name" value="Nucleoside_phosphorylase_sf"/>
</dbReference>
<feature type="domain" description="Nucleoside phosphorylase" evidence="3">
    <location>
        <begin position="24"/>
        <end position="210"/>
    </location>
</feature>
<dbReference type="EMBL" id="JBHSWB010000001">
    <property type="protein sequence ID" value="MFC6660646.1"/>
    <property type="molecule type" value="Genomic_DNA"/>
</dbReference>
<dbReference type="Proteomes" id="UP001596317">
    <property type="component" value="Unassembled WGS sequence"/>
</dbReference>
<dbReference type="SUPFAM" id="SSF53167">
    <property type="entry name" value="Purine and uridine phosphorylases"/>
    <property type="match status" value="1"/>
</dbReference>
<comment type="similarity">
    <text evidence="1">Belongs to the PNP/UDP phosphorylase family. Futalosine hydrolase subfamily.</text>
</comment>
<evidence type="ECO:0000313" key="4">
    <source>
        <dbReference type="EMBL" id="MFC6660646.1"/>
    </source>
</evidence>
<dbReference type="NCBIfam" id="TIGR03664">
    <property type="entry name" value="fut_nucase"/>
    <property type="match status" value="1"/>
</dbReference>
<name>A0ABW1ZIF0_9DEIO</name>
<dbReference type="HAMAP" id="MF_00991">
    <property type="entry name" value="MqnB"/>
    <property type="match status" value="1"/>
</dbReference>
<dbReference type="PANTHER" id="PTHR46832:SF2">
    <property type="entry name" value="FUTALOSINE HYDROLASE"/>
    <property type="match status" value="1"/>
</dbReference>
<accession>A0ABW1ZIF0</accession>
<evidence type="ECO:0000256" key="1">
    <source>
        <dbReference type="HAMAP-Rule" id="MF_00991"/>
    </source>
</evidence>
<protein>
    <recommendedName>
        <fullName evidence="1 2">Futalosine hydrolase</fullName>
        <shortName evidence="1">FL hydrolase</shortName>
        <ecNumber evidence="1 2">3.2.2.26</ecNumber>
    </recommendedName>
    <alternativeName>
        <fullName evidence="1">Futalosine nucleosidase</fullName>
    </alternativeName>
    <alternativeName>
        <fullName evidence="1">Menaquinone biosynthetic enzyme MqnB</fullName>
    </alternativeName>
</protein>
<keyword evidence="1" id="KW-0474">Menaquinone biosynthesis</keyword>
<dbReference type="GO" id="GO:0016798">
    <property type="term" value="F:hydrolase activity, acting on glycosyl bonds"/>
    <property type="evidence" value="ECO:0007669"/>
    <property type="project" value="UniProtKB-KW"/>
</dbReference>
<dbReference type="Pfam" id="PF01048">
    <property type="entry name" value="PNP_UDP_1"/>
    <property type="match status" value="1"/>
</dbReference>
<dbReference type="CDD" id="cd17766">
    <property type="entry name" value="futalosine_nucleosidase_MqnB"/>
    <property type="match status" value="1"/>
</dbReference>
<proteinExistence type="inferred from homology"/>
<evidence type="ECO:0000256" key="2">
    <source>
        <dbReference type="NCBIfam" id="TIGR03664"/>
    </source>
</evidence>
<dbReference type="InterPro" id="IPR019963">
    <property type="entry name" value="FL_hydrolase_MqnB"/>
</dbReference>
<sequence>MHALIVVATLPEAERLQDLPGARVVVSGVGPVAAALATAQALAQAPAELVISAGIGGAYPGAGLAPGELAVSSVIVQADLGAWDGPAFLPLDTLGLSVRPGVPQGAQFAVWNRAAQVAQAAGAGFGPALTLCSVTGSAQGAQALAERFPGALCEGMEGAGVAHAALLAGVPALEVRGISNPVGPRDRTAWQVGPALAATRRGVQAALAVLAGPG</sequence>
<reference evidence="5" key="1">
    <citation type="journal article" date="2019" name="Int. J. Syst. Evol. Microbiol.">
        <title>The Global Catalogue of Microorganisms (GCM) 10K type strain sequencing project: providing services to taxonomists for standard genome sequencing and annotation.</title>
        <authorList>
            <consortium name="The Broad Institute Genomics Platform"/>
            <consortium name="The Broad Institute Genome Sequencing Center for Infectious Disease"/>
            <person name="Wu L."/>
            <person name="Ma J."/>
        </authorList>
    </citation>
    <scope>NUCLEOTIDE SEQUENCE [LARGE SCALE GENOMIC DNA]</scope>
    <source>
        <strain evidence="5">CCUG 63830</strain>
    </source>
</reference>
<dbReference type="Gene3D" id="3.40.50.1580">
    <property type="entry name" value="Nucleoside phosphorylase domain"/>
    <property type="match status" value="1"/>
</dbReference>
<evidence type="ECO:0000313" key="5">
    <source>
        <dbReference type="Proteomes" id="UP001596317"/>
    </source>
</evidence>
<dbReference type="EC" id="3.2.2.26" evidence="1 2"/>
<keyword evidence="4" id="KW-0326">Glycosidase</keyword>
<dbReference type="RefSeq" id="WP_224606822.1">
    <property type="nucleotide sequence ID" value="NZ_JAIQXV010000004.1"/>
</dbReference>
<dbReference type="InterPro" id="IPR000845">
    <property type="entry name" value="Nucleoside_phosphorylase_d"/>
</dbReference>
<comment type="caution">
    <text evidence="4">The sequence shown here is derived from an EMBL/GenBank/DDBJ whole genome shotgun (WGS) entry which is preliminary data.</text>
</comment>
<dbReference type="PANTHER" id="PTHR46832">
    <property type="entry name" value="5'-METHYLTHIOADENOSINE/S-ADENOSYLHOMOCYSTEINE NUCLEOSIDASE"/>
    <property type="match status" value="1"/>
</dbReference>
<keyword evidence="5" id="KW-1185">Reference proteome</keyword>